<dbReference type="GO" id="GO:0055129">
    <property type="term" value="P:L-proline biosynthetic process"/>
    <property type="evidence" value="ECO:0007669"/>
    <property type="project" value="TreeGrafter"/>
</dbReference>
<dbReference type="InterPro" id="IPR008927">
    <property type="entry name" value="6-PGluconate_DH-like_C_sf"/>
</dbReference>
<dbReference type="GO" id="GO:0004735">
    <property type="term" value="F:pyrroline-5-carboxylate reductase activity"/>
    <property type="evidence" value="ECO:0007669"/>
    <property type="project" value="TreeGrafter"/>
</dbReference>
<evidence type="ECO:0000313" key="5">
    <source>
        <dbReference type="Proteomes" id="UP000598196"/>
    </source>
</evidence>
<reference evidence="4 5" key="1">
    <citation type="journal article" date="2014" name="Int. J. Syst. Evol. Microbiol.">
        <title>Complete genome sequence of Corynebacterium casei LMG S-19264T (=DSM 44701T), isolated from a smear-ripened cheese.</title>
        <authorList>
            <consortium name="US DOE Joint Genome Institute (JGI-PGF)"/>
            <person name="Walter F."/>
            <person name="Albersmeier A."/>
            <person name="Kalinowski J."/>
            <person name="Ruckert C."/>
        </authorList>
    </citation>
    <scope>NUCLEOTIDE SEQUENCE [LARGE SCALE GENOMIC DNA]</scope>
    <source>
        <strain evidence="4 5">CGMCC 1.7029</strain>
    </source>
</reference>
<dbReference type="Pfam" id="PF14748">
    <property type="entry name" value="P5CR_dimer"/>
    <property type="match status" value="1"/>
</dbReference>
<dbReference type="SUPFAM" id="SSF48179">
    <property type="entry name" value="6-phosphogluconate dehydrogenase C-terminal domain-like"/>
    <property type="match status" value="1"/>
</dbReference>
<dbReference type="InterPro" id="IPR028939">
    <property type="entry name" value="P5C_Rdtase_cat_N"/>
</dbReference>
<feature type="domain" description="Pyrroline-5-carboxylate reductase dimerisation" evidence="3">
    <location>
        <begin position="157"/>
        <end position="249"/>
    </location>
</feature>
<protein>
    <recommendedName>
        <fullName evidence="6">Pyrroline-5-carboxylate reductase</fullName>
    </recommendedName>
</protein>
<dbReference type="RefSeq" id="WP_146286714.1">
    <property type="nucleotide sequence ID" value="NZ_BMLP01000003.1"/>
</dbReference>
<dbReference type="InterPro" id="IPR029036">
    <property type="entry name" value="P5CR_dimer"/>
</dbReference>
<dbReference type="SUPFAM" id="SSF51735">
    <property type="entry name" value="NAD(P)-binding Rossmann-fold domains"/>
    <property type="match status" value="1"/>
</dbReference>
<feature type="domain" description="Pyrroline-5-carboxylate reductase catalytic N-terminal" evidence="2">
    <location>
        <begin position="3"/>
        <end position="92"/>
    </location>
</feature>
<name>A0A917YJD4_9RHOB</name>
<keyword evidence="5" id="KW-1185">Reference proteome</keyword>
<dbReference type="PANTHER" id="PTHR11645:SF13">
    <property type="entry name" value="PYRROLINE-5-CARBOXYLATE REDUCTASE CATALYTIC N-TERMINAL DOMAIN-CONTAINING PROTEIN"/>
    <property type="match status" value="1"/>
</dbReference>
<evidence type="ECO:0008006" key="6">
    <source>
        <dbReference type="Google" id="ProtNLM"/>
    </source>
</evidence>
<evidence type="ECO:0000313" key="4">
    <source>
        <dbReference type="EMBL" id="GGO32424.1"/>
    </source>
</evidence>
<sequence length="251" mass="26239">MTTIGILGAGQLAEMMVRGLQGTDYRFILSPRGADMAKRLADTYGCAIATSNQEVVDRSAGVFVALPAARGIAELSRLRFRAGQPVLSAMAGTRADALAAAIGPACGDMAMMPGYANALRIGPSILFPGTPFWQAFLDCVGPVLVLETEERFVAAAAFGALSGASFAWMAQIIDWFAAQGLPHDQARSLVAATLRGNAEVLLCEGRTTAEILQSVATPGGITELLVAKLAETEGLQAWDRGLDAVAQRLKG</sequence>
<dbReference type="AlphaFoldDB" id="A0A917YJD4"/>
<dbReference type="Pfam" id="PF03807">
    <property type="entry name" value="F420_oxidored"/>
    <property type="match status" value="1"/>
</dbReference>
<dbReference type="PANTHER" id="PTHR11645">
    <property type="entry name" value="PYRROLINE-5-CARBOXYLATE REDUCTASE"/>
    <property type="match status" value="1"/>
</dbReference>
<dbReference type="EMBL" id="BMLP01000003">
    <property type="protein sequence ID" value="GGO32424.1"/>
    <property type="molecule type" value="Genomic_DNA"/>
</dbReference>
<evidence type="ECO:0000259" key="3">
    <source>
        <dbReference type="Pfam" id="PF14748"/>
    </source>
</evidence>
<dbReference type="Proteomes" id="UP000598196">
    <property type="component" value="Unassembled WGS sequence"/>
</dbReference>
<evidence type="ECO:0000256" key="1">
    <source>
        <dbReference type="ARBA" id="ARBA00005525"/>
    </source>
</evidence>
<dbReference type="Gene3D" id="1.10.3730.10">
    <property type="entry name" value="ProC C-terminal domain-like"/>
    <property type="match status" value="1"/>
</dbReference>
<comment type="caution">
    <text evidence="4">The sequence shown here is derived from an EMBL/GenBank/DDBJ whole genome shotgun (WGS) entry which is preliminary data.</text>
</comment>
<evidence type="ECO:0000259" key="2">
    <source>
        <dbReference type="Pfam" id="PF03807"/>
    </source>
</evidence>
<dbReference type="Gene3D" id="3.40.50.720">
    <property type="entry name" value="NAD(P)-binding Rossmann-like Domain"/>
    <property type="match status" value="1"/>
</dbReference>
<organism evidence="4 5">
    <name type="scientific">Gemmobacter aquaticus</name>
    <dbReference type="NCBI Taxonomy" id="490185"/>
    <lineage>
        <taxon>Bacteria</taxon>
        <taxon>Pseudomonadati</taxon>
        <taxon>Pseudomonadota</taxon>
        <taxon>Alphaproteobacteria</taxon>
        <taxon>Rhodobacterales</taxon>
        <taxon>Paracoccaceae</taxon>
        <taxon>Gemmobacter</taxon>
    </lineage>
</organism>
<gene>
    <name evidence="4" type="ORF">GCM10010991_19880</name>
</gene>
<comment type="similarity">
    <text evidence="1">Belongs to the pyrroline-5-carboxylate reductase family.</text>
</comment>
<proteinExistence type="inferred from homology"/>
<dbReference type="InterPro" id="IPR036291">
    <property type="entry name" value="NAD(P)-bd_dom_sf"/>
</dbReference>
<accession>A0A917YJD4</accession>
<dbReference type="OrthoDB" id="7843759at2"/>